<feature type="transmembrane region" description="Helical" evidence="6">
    <location>
        <begin position="177"/>
        <end position="210"/>
    </location>
</feature>
<comment type="similarity">
    <text evidence="2">Belongs to the SURF4 family.</text>
</comment>
<dbReference type="Proteomes" id="UP000218209">
    <property type="component" value="Unassembled WGS sequence"/>
</dbReference>
<gene>
    <name evidence="7" type="ORF">BU14_0322s0003</name>
</gene>
<reference evidence="7 8" key="1">
    <citation type="submission" date="2017-03" db="EMBL/GenBank/DDBJ databases">
        <title>WGS assembly of Porphyra umbilicalis.</title>
        <authorList>
            <person name="Brawley S.H."/>
            <person name="Blouin N.A."/>
            <person name="Ficko-Blean E."/>
            <person name="Wheeler G.L."/>
            <person name="Lohr M."/>
            <person name="Goodson H.V."/>
            <person name="Jenkins J.W."/>
            <person name="Blaby-Haas C.E."/>
            <person name="Helliwell K.E."/>
            <person name="Chan C."/>
            <person name="Marriage T."/>
            <person name="Bhattacharya D."/>
            <person name="Klein A.S."/>
            <person name="Badis Y."/>
            <person name="Brodie J."/>
            <person name="Cao Y."/>
            <person name="Collen J."/>
            <person name="Dittami S.M."/>
            <person name="Gachon C.M."/>
            <person name="Green B.R."/>
            <person name="Karpowicz S."/>
            <person name="Kim J.W."/>
            <person name="Kudahl U."/>
            <person name="Lin S."/>
            <person name="Michel G."/>
            <person name="Mittag M."/>
            <person name="Olson B.J."/>
            <person name="Pangilinan J."/>
            <person name="Peng Y."/>
            <person name="Qiu H."/>
            <person name="Shu S."/>
            <person name="Singer J.T."/>
            <person name="Smith A.G."/>
            <person name="Sprecher B.N."/>
            <person name="Wagner V."/>
            <person name="Wang W."/>
            <person name="Wang Z.-Y."/>
            <person name="Yan J."/>
            <person name="Yarish C."/>
            <person name="Zoeuner-Riek S."/>
            <person name="Zhuang Y."/>
            <person name="Zou Y."/>
            <person name="Lindquist E.A."/>
            <person name="Grimwood J."/>
            <person name="Barry K."/>
            <person name="Rokhsar D.S."/>
            <person name="Schmutz J."/>
            <person name="Stiller J.W."/>
            <person name="Grossman A.R."/>
            <person name="Prochnik S.E."/>
        </authorList>
    </citation>
    <scope>NUCLEOTIDE SEQUENCE [LARGE SCALE GENOMIC DNA]</scope>
    <source>
        <strain evidence="7">4086291</strain>
    </source>
</reference>
<feature type="transmembrane region" description="Helical" evidence="6">
    <location>
        <begin position="65"/>
        <end position="87"/>
    </location>
</feature>
<dbReference type="OrthoDB" id="7859621at2759"/>
<sequence length="280" mass="31172">MEQVQDIARQVQRTYKRVTKQLAPYAPYITRGLFVATFVEDGVRVLTEMPHQIDFLHYEYKLPEWLAGFLLIVTVLLSFVGSGLLIAQKHAFKGKYEAVGAYLLLGCVTYQQLVYGRHSPIGSGNLGFLVRNLCLAGALLLFLAQSRIDEGRTALPGVPDPGNSVTMQSYLKLASRVLLVLLAMEFLTTMGWVGCVLTAPVVVAVAVGWYMTLSGTALLVLYLVHNVLNSAFWSLGDSYMKDVLRYEWVQTISIMGGLLMLVVNGPGELSVDERFRRKRF</sequence>
<evidence type="ECO:0000256" key="6">
    <source>
        <dbReference type="SAM" id="Phobius"/>
    </source>
</evidence>
<dbReference type="AlphaFoldDB" id="A0A1X6NZ28"/>
<feature type="transmembrane region" description="Helical" evidence="6">
    <location>
        <begin position="128"/>
        <end position="144"/>
    </location>
</feature>
<evidence type="ECO:0000256" key="5">
    <source>
        <dbReference type="ARBA" id="ARBA00023136"/>
    </source>
</evidence>
<evidence type="ECO:0008006" key="9">
    <source>
        <dbReference type="Google" id="ProtNLM"/>
    </source>
</evidence>
<feature type="transmembrane region" description="Helical" evidence="6">
    <location>
        <begin position="99"/>
        <end position="116"/>
    </location>
</feature>
<proteinExistence type="inferred from homology"/>
<evidence type="ECO:0000256" key="1">
    <source>
        <dbReference type="ARBA" id="ARBA00004141"/>
    </source>
</evidence>
<dbReference type="GO" id="GO:0016020">
    <property type="term" value="C:membrane"/>
    <property type="evidence" value="ECO:0007669"/>
    <property type="project" value="UniProtKB-SubCell"/>
</dbReference>
<evidence type="ECO:0000313" key="7">
    <source>
        <dbReference type="EMBL" id="OSX73869.1"/>
    </source>
</evidence>
<keyword evidence="3 6" id="KW-0812">Transmembrane</keyword>
<evidence type="ECO:0000313" key="8">
    <source>
        <dbReference type="Proteomes" id="UP000218209"/>
    </source>
</evidence>
<evidence type="ECO:0000256" key="4">
    <source>
        <dbReference type="ARBA" id="ARBA00022989"/>
    </source>
</evidence>
<keyword evidence="5 6" id="KW-0472">Membrane</keyword>
<keyword evidence="8" id="KW-1185">Reference proteome</keyword>
<accession>A0A1X6NZ28</accession>
<comment type="subcellular location">
    <subcellularLocation>
        <location evidence="1">Membrane</location>
        <topology evidence="1">Multi-pass membrane protein</topology>
    </subcellularLocation>
</comment>
<dbReference type="InterPro" id="IPR002995">
    <property type="entry name" value="Surf4"/>
</dbReference>
<name>A0A1X6NZ28_PORUM</name>
<dbReference type="EMBL" id="KV918974">
    <property type="protein sequence ID" value="OSX73869.1"/>
    <property type="molecule type" value="Genomic_DNA"/>
</dbReference>
<evidence type="ECO:0000256" key="3">
    <source>
        <dbReference type="ARBA" id="ARBA00022692"/>
    </source>
</evidence>
<keyword evidence="4 6" id="KW-1133">Transmembrane helix</keyword>
<protein>
    <recommendedName>
        <fullName evidence="9">Surfeit locus protein 4</fullName>
    </recommendedName>
</protein>
<dbReference type="Pfam" id="PF02077">
    <property type="entry name" value="SURF4"/>
    <property type="match status" value="1"/>
</dbReference>
<evidence type="ECO:0000256" key="2">
    <source>
        <dbReference type="ARBA" id="ARBA00006945"/>
    </source>
</evidence>
<organism evidence="7 8">
    <name type="scientific">Porphyra umbilicalis</name>
    <name type="common">Purple laver</name>
    <name type="synonym">Red alga</name>
    <dbReference type="NCBI Taxonomy" id="2786"/>
    <lineage>
        <taxon>Eukaryota</taxon>
        <taxon>Rhodophyta</taxon>
        <taxon>Bangiophyceae</taxon>
        <taxon>Bangiales</taxon>
        <taxon>Bangiaceae</taxon>
        <taxon>Porphyra</taxon>
    </lineage>
</organism>